<dbReference type="RefSeq" id="WP_037907195.1">
    <property type="nucleotide sequence ID" value="NZ_JEMU01000006.1"/>
</dbReference>
<evidence type="ECO:0000313" key="1">
    <source>
        <dbReference type="EMBL" id="KAJ03525.1"/>
    </source>
</evidence>
<sequence>MGFRICFLGAKASPAQVLKAIGLSAEQLCSEMPQEEWWVAQIKSSGWTVLWSEEETFGQTKLAEIEAFSENHDICLCEINETTMWSSATFWRRGAEVWRVSHAGDGDDLFHIEATGDLPDTYELRRSALFDEQGGETGVDFVFEIPVELIEELIGFRYDSYLDASEVDQFHCLNAPVKQSLLRRIFG</sequence>
<dbReference type="Proteomes" id="UP000027337">
    <property type="component" value="Unassembled WGS sequence"/>
</dbReference>
<organism evidence="1 2">
    <name type="scientific">Sulfitobacter mediterraneus</name>
    <dbReference type="NCBI Taxonomy" id="83219"/>
    <lineage>
        <taxon>Bacteria</taxon>
        <taxon>Pseudomonadati</taxon>
        <taxon>Pseudomonadota</taxon>
        <taxon>Alphaproteobacteria</taxon>
        <taxon>Rhodobacterales</taxon>
        <taxon>Roseobacteraceae</taxon>
        <taxon>Sulfitobacter</taxon>
    </lineage>
</organism>
<reference evidence="1 2" key="1">
    <citation type="journal article" date="2014" name="Genome Announc.">
        <title>Draft Genome Sequences of Two Isolates of the Roseobacter Group, Sulfitobacter sp. Strains 3SOLIMAR09 and 1FIGIMAR09, from Harbors of Mallorca Island (Mediterranean Sea).</title>
        <authorList>
            <person name="Mas-Llado M."/>
            <person name="Pina-Villalonga J.M."/>
            <person name="Brunet-Galmes I."/>
            <person name="Nogales B."/>
            <person name="Bosch R."/>
        </authorList>
    </citation>
    <scope>NUCLEOTIDE SEQUENCE [LARGE SCALE GENOMIC DNA]</scope>
    <source>
        <strain evidence="1 2">1FIGIMAR09</strain>
    </source>
</reference>
<name>A0A061SVN5_9RHOB</name>
<gene>
    <name evidence="1" type="ORF">PM02_08265</name>
</gene>
<dbReference type="AlphaFoldDB" id="A0A061SVN5"/>
<evidence type="ECO:0000313" key="2">
    <source>
        <dbReference type="Proteomes" id="UP000027337"/>
    </source>
</evidence>
<protein>
    <submittedName>
        <fullName evidence="1">Uncharacterized protein</fullName>
    </submittedName>
</protein>
<keyword evidence="2" id="KW-1185">Reference proteome</keyword>
<dbReference type="EMBL" id="JEMU01000006">
    <property type="protein sequence ID" value="KAJ03525.1"/>
    <property type="molecule type" value="Genomic_DNA"/>
</dbReference>
<proteinExistence type="predicted"/>
<dbReference type="eggNOG" id="ENOG5032ZJ7">
    <property type="taxonomic scope" value="Bacteria"/>
</dbReference>
<comment type="caution">
    <text evidence="1">The sequence shown here is derived from an EMBL/GenBank/DDBJ whole genome shotgun (WGS) entry which is preliminary data.</text>
</comment>
<accession>A0A061SVN5</accession>